<comment type="similarity">
    <text evidence="1">Belongs to the glycosyltransferase 2 family.</text>
</comment>
<feature type="transmembrane region" description="Helical" evidence="4">
    <location>
        <begin position="281"/>
        <end position="302"/>
    </location>
</feature>
<dbReference type="SUPFAM" id="SSF53448">
    <property type="entry name" value="Nucleotide-diphospho-sugar transferases"/>
    <property type="match status" value="1"/>
</dbReference>
<keyword evidence="4" id="KW-0472">Membrane</keyword>
<dbReference type="KEGG" id="pob:LPB03_04380"/>
<reference evidence="7" key="1">
    <citation type="submission" date="2016-02" db="EMBL/GenBank/DDBJ databases">
        <authorList>
            <person name="Shin S.-K."/>
            <person name="Yi H."/>
            <person name="Kim E."/>
        </authorList>
    </citation>
    <scope>NUCLEOTIDE SEQUENCE [LARGE SCALE GENOMIC DNA]</scope>
    <source>
        <strain evidence="7">LPB0003</strain>
    </source>
</reference>
<name>A0A1B8TXR4_9FLAO</name>
<feature type="transmembrane region" description="Helical" evidence="4">
    <location>
        <begin position="338"/>
        <end position="360"/>
    </location>
</feature>
<proteinExistence type="inferred from homology"/>
<dbReference type="EMBL" id="LSFM01000022">
    <property type="protein sequence ID" value="OBY64344.1"/>
    <property type="molecule type" value="Genomic_DNA"/>
</dbReference>
<gene>
    <name evidence="6" type="ORF">LPB3_08115</name>
</gene>
<sequence length="367" mass="42872">MVITVVFYVFVVFTGIQILYYLIFSSFLFKQKKKSNNTEKVPVSVIVFAKNSATNLQKNLPNYLAQDYPEFEIVLINNASVDTTEDVIETFTAKHKNIKVVSVENNEAFWNNKKYALTLGIKAAKYDHLLFTNINSNPVSEHWITEMSKKFTLKRTIVLGYEKYKKENSFNNLFIRFHRLLKAIQCLSFAKQGSPFMAFGNNLAYKKTEFFKVNGFIKHIKIKFAEDDLFIKDAATKENISYAISKNSFIETDAPESFNDWFQEQRILSSIEEHFKFKNQFFLSFFVISKLFFYVLASILFFLYPWQIILAIVLGYFLVQYIIIGLSAKKLKEPQIIFFLPFLEISLLLIQISIFIANLISKPNHWK</sequence>
<dbReference type="PANTHER" id="PTHR43630:SF1">
    <property type="entry name" value="POLY-BETA-1,6-N-ACETYL-D-GLUCOSAMINE SYNTHASE"/>
    <property type="match status" value="1"/>
</dbReference>
<dbReference type="InterPro" id="IPR001173">
    <property type="entry name" value="Glyco_trans_2-like"/>
</dbReference>
<evidence type="ECO:0000313" key="6">
    <source>
        <dbReference type="EMBL" id="OBY64344.1"/>
    </source>
</evidence>
<evidence type="ECO:0000313" key="7">
    <source>
        <dbReference type="Proteomes" id="UP000092584"/>
    </source>
</evidence>
<keyword evidence="2" id="KW-0328">Glycosyltransferase</keyword>
<dbReference type="PANTHER" id="PTHR43630">
    <property type="entry name" value="POLY-BETA-1,6-N-ACETYL-D-GLUCOSAMINE SYNTHASE"/>
    <property type="match status" value="1"/>
</dbReference>
<dbReference type="Pfam" id="PF00535">
    <property type="entry name" value="Glycos_transf_2"/>
    <property type="match status" value="1"/>
</dbReference>
<comment type="caution">
    <text evidence="6">The sequence shown here is derived from an EMBL/GenBank/DDBJ whole genome shotgun (WGS) entry which is preliminary data.</text>
</comment>
<accession>A0A1B8TXR4</accession>
<keyword evidence="4" id="KW-0812">Transmembrane</keyword>
<organism evidence="6 7">
    <name type="scientific">Polaribacter vadi</name>
    <dbReference type="NCBI Taxonomy" id="1774273"/>
    <lineage>
        <taxon>Bacteria</taxon>
        <taxon>Pseudomonadati</taxon>
        <taxon>Bacteroidota</taxon>
        <taxon>Flavobacteriia</taxon>
        <taxon>Flavobacteriales</taxon>
        <taxon>Flavobacteriaceae</taxon>
    </lineage>
</organism>
<evidence type="ECO:0000259" key="5">
    <source>
        <dbReference type="Pfam" id="PF00535"/>
    </source>
</evidence>
<dbReference type="OrthoDB" id="9800276at2"/>
<dbReference type="STRING" id="1774273.LPB03_04380"/>
<feature type="domain" description="Glycosyltransferase 2-like" evidence="5">
    <location>
        <begin position="44"/>
        <end position="177"/>
    </location>
</feature>
<evidence type="ECO:0000256" key="4">
    <source>
        <dbReference type="SAM" id="Phobius"/>
    </source>
</evidence>
<dbReference type="Proteomes" id="UP000092584">
    <property type="component" value="Unassembled WGS sequence"/>
</dbReference>
<feature type="transmembrane region" description="Helical" evidence="4">
    <location>
        <begin position="308"/>
        <end position="326"/>
    </location>
</feature>
<feature type="transmembrane region" description="Helical" evidence="4">
    <location>
        <begin position="6"/>
        <end position="29"/>
    </location>
</feature>
<dbReference type="GO" id="GO:0016757">
    <property type="term" value="F:glycosyltransferase activity"/>
    <property type="evidence" value="ECO:0007669"/>
    <property type="project" value="UniProtKB-KW"/>
</dbReference>
<evidence type="ECO:0000256" key="1">
    <source>
        <dbReference type="ARBA" id="ARBA00006739"/>
    </source>
</evidence>
<keyword evidence="4" id="KW-1133">Transmembrane helix</keyword>
<dbReference type="RefSeq" id="WP_065319094.1">
    <property type="nucleotide sequence ID" value="NZ_CP017477.1"/>
</dbReference>
<protein>
    <submittedName>
        <fullName evidence="6">Glycosyl transferase family 2</fullName>
    </submittedName>
</protein>
<evidence type="ECO:0000256" key="3">
    <source>
        <dbReference type="ARBA" id="ARBA00022679"/>
    </source>
</evidence>
<dbReference type="InterPro" id="IPR029044">
    <property type="entry name" value="Nucleotide-diphossugar_trans"/>
</dbReference>
<evidence type="ECO:0000256" key="2">
    <source>
        <dbReference type="ARBA" id="ARBA00022676"/>
    </source>
</evidence>
<keyword evidence="3 6" id="KW-0808">Transferase</keyword>
<dbReference type="Gene3D" id="3.90.550.10">
    <property type="entry name" value="Spore Coat Polysaccharide Biosynthesis Protein SpsA, Chain A"/>
    <property type="match status" value="1"/>
</dbReference>
<keyword evidence="7" id="KW-1185">Reference proteome</keyword>
<dbReference type="AlphaFoldDB" id="A0A1B8TXR4"/>